<dbReference type="InterPro" id="IPR011051">
    <property type="entry name" value="RmlC_Cupin_sf"/>
</dbReference>
<organism evidence="2 3">
    <name type="scientific">Streptomyces triticiradicis</name>
    <dbReference type="NCBI Taxonomy" id="2651189"/>
    <lineage>
        <taxon>Bacteria</taxon>
        <taxon>Bacillati</taxon>
        <taxon>Actinomycetota</taxon>
        <taxon>Actinomycetes</taxon>
        <taxon>Kitasatosporales</taxon>
        <taxon>Streptomycetaceae</taxon>
        <taxon>Streptomyces</taxon>
    </lineage>
</organism>
<keyword evidence="3" id="KW-1185">Reference proteome</keyword>
<evidence type="ECO:0000313" key="3">
    <source>
        <dbReference type="Proteomes" id="UP000442990"/>
    </source>
</evidence>
<feature type="domain" description="Cupin type-2" evidence="1">
    <location>
        <begin position="36"/>
        <end position="98"/>
    </location>
</feature>
<name>A0A7J5D4J9_9ACTN</name>
<dbReference type="Proteomes" id="UP000442990">
    <property type="component" value="Unassembled WGS sequence"/>
</dbReference>
<dbReference type="Gene3D" id="2.60.120.10">
    <property type="entry name" value="Jelly Rolls"/>
    <property type="match status" value="1"/>
</dbReference>
<sequence>MPVVRSSEAVVHEVHGARFVSYASPRSGSEELCAWRAEIPAGHRAPVHTVDREEVFHLLSGELLVTLGGRTERITAGDTVIITPGVTLGIENPTQEPALSWVTTSVGLRAELADGSVLTPEWAN</sequence>
<dbReference type="Pfam" id="PF07883">
    <property type="entry name" value="Cupin_2"/>
    <property type="match status" value="1"/>
</dbReference>
<gene>
    <name evidence="2" type="ORF">F8144_42580</name>
</gene>
<dbReference type="InterPro" id="IPR014710">
    <property type="entry name" value="RmlC-like_jellyroll"/>
</dbReference>
<dbReference type="RefSeq" id="WP_151474805.1">
    <property type="nucleotide sequence ID" value="NZ_WBKG01000065.1"/>
</dbReference>
<dbReference type="EMBL" id="WBKG01000065">
    <property type="protein sequence ID" value="KAB1977204.1"/>
    <property type="molecule type" value="Genomic_DNA"/>
</dbReference>
<accession>A0A7J5D4J9</accession>
<proteinExistence type="predicted"/>
<dbReference type="AlphaFoldDB" id="A0A7J5D4J9"/>
<dbReference type="InterPro" id="IPR013096">
    <property type="entry name" value="Cupin_2"/>
</dbReference>
<reference evidence="2 3" key="1">
    <citation type="submission" date="2019-09" db="EMBL/GenBank/DDBJ databases">
        <title>Isolation and identification of active actinomycetes.</title>
        <authorList>
            <person name="Yu Z."/>
            <person name="Han C."/>
            <person name="Yu B."/>
        </authorList>
    </citation>
    <scope>NUCLEOTIDE SEQUENCE [LARGE SCALE GENOMIC DNA]</scope>
    <source>
        <strain evidence="2 3">NEAU-H2</strain>
    </source>
</reference>
<dbReference type="CDD" id="cd20299">
    <property type="entry name" value="cupin_YP766765-like"/>
    <property type="match status" value="1"/>
</dbReference>
<evidence type="ECO:0000313" key="2">
    <source>
        <dbReference type="EMBL" id="KAB1977204.1"/>
    </source>
</evidence>
<dbReference type="SUPFAM" id="SSF51182">
    <property type="entry name" value="RmlC-like cupins"/>
    <property type="match status" value="1"/>
</dbReference>
<protein>
    <submittedName>
        <fullName evidence="2">Cupin domain-containing protein</fullName>
    </submittedName>
</protein>
<comment type="caution">
    <text evidence="2">The sequence shown here is derived from an EMBL/GenBank/DDBJ whole genome shotgun (WGS) entry which is preliminary data.</text>
</comment>
<evidence type="ECO:0000259" key="1">
    <source>
        <dbReference type="Pfam" id="PF07883"/>
    </source>
</evidence>